<dbReference type="Gene3D" id="3.40.1190.10">
    <property type="entry name" value="Mur-like, catalytic domain"/>
    <property type="match status" value="1"/>
</dbReference>
<dbReference type="InterPro" id="IPR012341">
    <property type="entry name" value="6hp_glycosidase-like_sf"/>
</dbReference>
<dbReference type="Proteomes" id="UP001335183">
    <property type="component" value="Chromosome"/>
</dbReference>
<dbReference type="Pfam" id="PF08245">
    <property type="entry name" value="Mur_ligase_M"/>
    <property type="match status" value="1"/>
</dbReference>
<protein>
    <submittedName>
        <fullName evidence="6">Mur ligase family protein</fullName>
    </submittedName>
</protein>
<reference evidence="6 7" key="1">
    <citation type="submission" date="2024-02" db="EMBL/GenBank/DDBJ databases">
        <title>The whole genome sequence of five bacterial samples isolated from Abu Dhabi Sabkha-shore region.</title>
        <authorList>
            <person name="Sudalaimuthuasari N."/>
            <person name="Sarfraz B."/>
            <person name="Tuyisabe J.D."/>
            <person name="Mugisha Ntwali L.D.M."/>
            <person name="Ali A.I.A.A."/>
            <person name="Almansoori S.Z.A."/>
            <person name="Alajami H.S.A."/>
            <person name="Almeqbaali A.A.S."/>
            <person name="Kundu B."/>
            <person name="Saeed E.E."/>
            <person name="Sukumarinath V."/>
            <person name="Mishra A.K."/>
            <person name="Hazzouri K.M."/>
            <person name="Almaskari R."/>
            <person name="Sharma A.K."/>
            <person name="Amiri K.M.A."/>
        </authorList>
    </citation>
    <scope>NUCLEOTIDE SEQUENCE [LARGE SCALE GENOMIC DNA]</scope>
    <source>
        <strain evidence="7">kcgeb_sd</strain>
    </source>
</reference>
<dbReference type="SUPFAM" id="SSF53623">
    <property type="entry name" value="MurD-like peptide ligases, catalytic domain"/>
    <property type="match status" value="1"/>
</dbReference>
<dbReference type="PANTHER" id="PTHR43024:SF1">
    <property type="entry name" value="UDP-N-ACETYLMURAMOYL-TRIPEPTIDE--D-ALANYL-D-ALANINE LIGASE"/>
    <property type="match status" value="1"/>
</dbReference>
<dbReference type="InterPro" id="IPR004101">
    <property type="entry name" value="Mur_ligase_C"/>
</dbReference>
<evidence type="ECO:0000256" key="1">
    <source>
        <dbReference type="ARBA" id="ARBA00022598"/>
    </source>
</evidence>
<feature type="domain" description="Mur ligase C-terminal" evidence="4">
    <location>
        <begin position="894"/>
        <end position="1005"/>
    </location>
</feature>
<dbReference type="SUPFAM" id="SSF81853">
    <property type="entry name" value="Family 10 polysaccharide lyase"/>
    <property type="match status" value="1"/>
</dbReference>
<organism evidence="6 7">
    <name type="scientific">Pelagerythrobacter marensis</name>
    <dbReference type="NCBI Taxonomy" id="543877"/>
    <lineage>
        <taxon>Bacteria</taxon>
        <taxon>Pseudomonadati</taxon>
        <taxon>Pseudomonadota</taxon>
        <taxon>Alphaproteobacteria</taxon>
        <taxon>Sphingomonadales</taxon>
        <taxon>Erythrobacteraceae</taxon>
        <taxon>Pelagerythrobacter</taxon>
    </lineage>
</organism>
<gene>
    <name evidence="6" type="ORF">V5F89_07780</name>
</gene>
<dbReference type="Gene3D" id="3.90.190.20">
    <property type="entry name" value="Mur ligase, C-terminal domain"/>
    <property type="match status" value="1"/>
</dbReference>
<dbReference type="InterPro" id="IPR036615">
    <property type="entry name" value="Mur_ligase_C_dom_sf"/>
</dbReference>
<evidence type="ECO:0000256" key="3">
    <source>
        <dbReference type="ARBA" id="ARBA00022840"/>
    </source>
</evidence>
<dbReference type="Gene3D" id="1.50.10.10">
    <property type="match status" value="1"/>
</dbReference>
<evidence type="ECO:0000259" key="5">
    <source>
        <dbReference type="Pfam" id="PF08245"/>
    </source>
</evidence>
<accession>A0ABZ2D1X4</accession>
<dbReference type="InterPro" id="IPR013221">
    <property type="entry name" value="Mur_ligase_cen"/>
</dbReference>
<keyword evidence="2" id="KW-0547">Nucleotide-binding</keyword>
<evidence type="ECO:0000313" key="7">
    <source>
        <dbReference type="Proteomes" id="UP001335183"/>
    </source>
</evidence>
<dbReference type="SUPFAM" id="SSF53244">
    <property type="entry name" value="MurD-like peptide ligases, peptide-binding domain"/>
    <property type="match status" value="1"/>
</dbReference>
<sequence>MSNGLATRLDRLRPCLGEAAPTLVEGEARAILFFSFTDGHRRAKTLTATGRTAEEAWDVGTRQALAQGADARWVRVDWVDAVERRTWAELKTALRNIKRNYFRLGISLDPEFRHAFLETELNANAMLYGGNRTAAAVLNEKNFAIYAARRHGLTDLSFADGDPVWLFTTRGAFAGDDRTVHPIANAGLDSGRRTIDRLGPDEVTGLIEAGSTYLASQVGEDGKFHYGWHPCFDRPIRAYNALRHASTVYAMLEAWEVTRSPDLKRAVERARAFLTGELIETVSLAGESDAAFLVDVGGEIKLGGNAVAILALLKHHALTGSEESLALAERLGLGILHMQDDETGTFRHVLVHPTLEEKERFRIIYYDGEAAFALMRLYEATGDERWLVAVEKAFDRFIAQQHWKAHDHWLSYAVNELTRYRPEDRYFRFGIDNFRTHIDFVLERITTFPTLLELMTAAESMVSRLRRDPERSRLLEGVDLPRFYRALDHRAHYLLNGHFWPELAMFFARPAKIAGSFFIRHHAFRIRIDDVEHYLSGLVAYRKYLLARGAEDSGAPHASAGEERHWAAADMTRATGGRWHTPPPPDWKASGLCTYAPAFREGDAIVLRPPEGVRGVAPASARHLADKAAALIGEDAERFPDSATPSIQVEDVNAAILDLGRYAREQMSGKVIGVTGSAGKTSTVAMLAHALSAYGPVGQTRHSANLPHGIAWNLASIPWGVPHVVLELAIGRMAQNSRLTRPDIAIFTNVLPAHLEYHRDLATIARRKSAIFEGMRAGSVAILNRDMAEWERVHLAARSRGLRVVNFGRSDKSHVRLIDYDSGSSRVAAEVGGERLTFTLGAAGEHMALNALAVVATLSALGHDPRPALSRLASFSALEGRGRELAAEINGARVAILDEAYNANPGSMEAAIALLGSRAGARRRIAVLGEMAELGPNAIEYHTALARRIAREPIDRIYALGPLYDGFWAELPEHCRAGRPSSLAGLKEALAAELADGDLVLFKGSHSTGLHQIVSDLTYGDKQINKC</sequence>
<keyword evidence="7" id="KW-1185">Reference proteome</keyword>
<keyword evidence="1 6" id="KW-0436">Ligase</keyword>
<dbReference type="InterPro" id="IPR008928">
    <property type="entry name" value="6-hairpin_glycosidase_sf"/>
</dbReference>
<feature type="domain" description="Mur ligase central" evidence="5">
    <location>
        <begin position="674"/>
        <end position="857"/>
    </location>
</feature>
<dbReference type="EMBL" id="CP144918">
    <property type="protein sequence ID" value="WWA46189.1"/>
    <property type="molecule type" value="Genomic_DNA"/>
</dbReference>
<dbReference type="GO" id="GO:0016874">
    <property type="term" value="F:ligase activity"/>
    <property type="evidence" value="ECO:0007669"/>
    <property type="project" value="UniProtKB-KW"/>
</dbReference>
<evidence type="ECO:0000313" key="6">
    <source>
        <dbReference type="EMBL" id="WWA46189.1"/>
    </source>
</evidence>
<keyword evidence="3" id="KW-0067">ATP-binding</keyword>
<dbReference type="InterPro" id="IPR036565">
    <property type="entry name" value="Mur-like_cat_sf"/>
</dbReference>
<dbReference type="RefSeq" id="WP_338445091.1">
    <property type="nucleotide sequence ID" value="NZ_CP144918.1"/>
</dbReference>
<dbReference type="InterPro" id="IPR051046">
    <property type="entry name" value="MurCDEF_CellWall_CoF430Synth"/>
</dbReference>
<dbReference type="PANTHER" id="PTHR43024">
    <property type="entry name" value="UDP-N-ACETYLMURAMOYL-TRIPEPTIDE--D-ALANYL-D-ALANINE LIGASE"/>
    <property type="match status" value="1"/>
</dbReference>
<evidence type="ECO:0000256" key="2">
    <source>
        <dbReference type="ARBA" id="ARBA00022741"/>
    </source>
</evidence>
<dbReference type="SUPFAM" id="SSF48208">
    <property type="entry name" value="Six-hairpin glycosidases"/>
    <property type="match status" value="1"/>
</dbReference>
<name>A0ABZ2D1X4_9SPHN</name>
<dbReference type="Pfam" id="PF02875">
    <property type="entry name" value="Mur_ligase_C"/>
    <property type="match status" value="1"/>
</dbReference>
<evidence type="ECO:0000259" key="4">
    <source>
        <dbReference type="Pfam" id="PF02875"/>
    </source>
</evidence>
<proteinExistence type="predicted"/>